<dbReference type="PANTHER" id="PTHR11675:SF41">
    <property type="entry name" value="POLYPEPTIDE N-ACETYLGALACTOSAMINYLTRANSFERASE 10"/>
    <property type="match status" value="1"/>
</dbReference>
<reference evidence="4" key="1">
    <citation type="submission" date="2025-08" db="UniProtKB">
        <authorList>
            <consortium name="Ensembl"/>
        </authorList>
    </citation>
    <scope>IDENTIFICATION</scope>
</reference>
<dbReference type="GO" id="GO:0006493">
    <property type="term" value="P:protein O-linked glycosylation"/>
    <property type="evidence" value="ECO:0007669"/>
    <property type="project" value="TreeGrafter"/>
</dbReference>
<dbReference type="GO" id="GO:0005794">
    <property type="term" value="C:Golgi apparatus"/>
    <property type="evidence" value="ECO:0007669"/>
    <property type="project" value="TreeGrafter"/>
</dbReference>
<dbReference type="SUPFAM" id="SSF53448">
    <property type="entry name" value="Nucleotide-diphospho-sugar transferases"/>
    <property type="match status" value="1"/>
</dbReference>
<sequence length="206" mass="23211">MRRKEKRLLQAVALVLAALVLLPNVGLWALYRERQPDGTPGGSGAAVAPAAGQGSHNRPKKTVFSGDGQKLKDWHDKEAIRRDAQRIGNGEQGRPYPMTDAERVDQAYRENGFNIYVSDKISLNRSLPDIRHPNCNSKRYLEKLPNTSIIIPFHNEGWSSLLRTVHSVLNRSPPELVAEIVLVDDFSDRDADRMWSRMFSVITTLQ</sequence>
<evidence type="ECO:0000313" key="5">
    <source>
        <dbReference type="Proteomes" id="UP000694417"/>
    </source>
</evidence>
<evidence type="ECO:0000259" key="3">
    <source>
        <dbReference type="Pfam" id="PF00535"/>
    </source>
</evidence>
<feature type="compositionally biased region" description="Low complexity" evidence="2">
    <location>
        <begin position="45"/>
        <end position="55"/>
    </location>
</feature>
<name>A0A8D2I410_UROPR</name>
<keyword evidence="5" id="KW-1185">Reference proteome</keyword>
<feature type="domain" description="Glycosyltransferase 2-like" evidence="3">
    <location>
        <begin position="148"/>
        <end position="191"/>
    </location>
</feature>
<dbReference type="Pfam" id="PF00535">
    <property type="entry name" value="Glycos_transf_2"/>
    <property type="match status" value="1"/>
</dbReference>
<evidence type="ECO:0000256" key="1">
    <source>
        <dbReference type="ARBA" id="ARBA00023157"/>
    </source>
</evidence>
<dbReference type="GO" id="GO:0004653">
    <property type="term" value="F:polypeptide N-acetylgalactosaminyltransferase activity"/>
    <property type="evidence" value="ECO:0007669"/>
    <property type="project" value="TreeGrafter"/>
</dbReference>
<keyword evidence="1" id="KW-1015">Disulfide bond</keyword>
<reference evidence="4" key="2">
    <citation type="submission" date="2025-09" db="UniProtKB">
        <authorList>
            <consortium name="Ensembl"/>
        </authorList>
    </citation>
    <scope>IDENTIFICATION</scope>
</reference>
<evidence type="ECO:0000256" key="2">
    <source>
        <dbReference type="SAM" id="MobiDB-lite"/>
    </source>
</evidence>
<dbReference type="Gene3D" id="3.90.550.10">
    <property type="entry name" value="Spore Coat Polysaccharide Biosynthesis Protein SpsA, Chain A"/>
    <property type="match status" value="1"/>
</dbReference>
<dbReference type="AlphaFoldDB" id="A0A8D2I410"/>
<protein>
    <submittedName>
        <fullName evidence="4">Polypeptide N-acetylgalactosaminyltransferase 10</fullName>
    </submittedName>
</protein>
<dbReference type="Proteomes" id="UP000694417">
    <property type="component" value="Unplaced"/>
</dbReference>
<dbReference type="Ensembl" id="ENSUPAT00010025367.1">
    <property type="protein sequence ID" value="ENSUPAP00010022283.1"/>
    <property type="gene ID" value="ENSUPAG00010017696.1"/>
</dbReference>
<gene>
    <name evidence="4" type="primary">GALNT10</name>
</gene>
<dbReference type="InterPro" id="IPR029044">
    <property type="entry name" value="Nucleotide-diphossugar_trans"/>
</dbReference>
<dbReference type="InterPro" id="IPR001173">
    <property type="entry name" value="Glyco_trans_2-like"/>
</dbReference>
<dbReference type="PANTHER" id="PTHR11675">
    <property type="entry name" value="N-ACETYLGALACTOSAMINYLTRANSFERASE"/>
    <property type="match status" value="1"/>
</dbReference>
<evidence type="ECO:0000313" key="4">
    <source>
        <dbReference type="Ensembl" id="ENSUPAP00010022283.1"/>
    </source>
</evidence>
<organism evidence="4 5">
    <name type="scientific">Urocitellus parryii</name>
    <name type="common">Arctic ground squirrel</name>
    <name type="synonym">Spermophilus parryii</name>
    <dbReference type="NCBI Taxonomy" id="9999"/>
    <lineage>
        <taxon>Eukaryota</taxon>
        <taxon>Metazoa</taxon>
        <taxon>Chordata</taxon>
        <taxon>Craniata</taxon>
        <taxon>Vertebrata</taxon>
        <taxon>Euteleostomi</taxon>
        <taxon>Mammalia</taxon>
        <taxon>Eutheria</taxon>
        <taxon>Euarchontoglires</taxon>
        <taxon>Glires</taxon>
        <taxon>Rodentia</taxon>
        <taxon>Sciuromorpha</taxon>
        <taxon>Sciuridae</taxon>
        <taxon>Xerinae</taxon>
        <taxon>Marmotini</taxon>
        <taxon>Urocitellus</taxon>
    </lineage>
</organism>
<feature type="region of interest" description="Disordered" evidence="2">
    <location>
        <begin position="38"/>
        <end position="69"/>
    </location>
</feature>
<accession>A0A8D2I410</accession>
<dbReference type="FunFam" id="3.90.550.10:FF:000107">
    <property type="entry name" value="Polypeptide N-acetylgalactosaminyltransferase-like 6"/>
    <property type="match status" value="1"/>
</dbReference>
<dbReference type="GeneTree" id="ENSGT00940000156690"/>
<proteinExistence type="predicted"/>